<dbReference type="EMBL" id="JAERRC010000020">
    <property type="protein sequence ID" value="MBL0705228.1"/>
    <property type="molecule type" value="Genomic_DNA"/>
</dbReference>
<dbReference type="SUPFAM" id="SSF51569">
    <property type="entry name" value="Aldolase"/>
    <property type="match status" value="1"/>
</dbReference>
<dbReference type="InterPro" id="IPR039371">
    <property type="entry name" value="LeuA_N_DRE-TIM"/>
</dbReference>
<protein>
    <recommendedName>
        <fullName evidence="4 10">2-isopropylmalate synthase</fullName>
        <ecNumber evidence="4 10">2.3.3.13</ecNumber>
    </recommendedName>
    <alternativeName>
        <fullName evidence="10">Alpha-IPM synthase</fullName>
    </alternativeName>
    <alternativeName>
        <fullName evidence="10">Alpha-isopropylmalate synthase</fullName>
    </alternativeName>
</protein>
<dbReference type="Gene3D" id="3.20.20.70">
    <property type="entry name" value="Aldolase class I"/>
    <property type="match status" value="1"/>
</dbReference>
<comment type="pathway">
    <text evidence="2 10">Amino-acid biosynthesis; L-leucine biosynthesis; L-leucine from 3-methyl-2-oxobutanoate: step 1/4.</text>
</comment>
<dbReference type="NCBIfam" id="NF002991">
    <property type="entry name" value="PRK03739.1"/>
    <property type="match status" value="1"/>
</dbReference>
<keyword evidence="13" id="KW-1185">Reference proteome</keyword>
<evidence type="ECO:0000313" key="13">
    <source>
        <dbReference type="Proteomes" id="UP000639051"/>
    </source>
</evidence>
<keyword evidence="6 10" id="KW-0028">Amino-acid biosynthesis</keyword>
<comment type="similarity">
    <text evidence="3 10">Belongs to the alpha-IPM synthase/homocitrate synthase family. LeuA type 2 subfamily.</text>
</comment>
<dbReference type="NCBIfam" id="TIGR00970">
    <property type="entry name" value="leuA_yeast"/>
    <property type="match status" value="1"/>
</dbReference>
<comment type="caution">
    <text evidence="12">The sequence shown here is derived from an EMBL/GenBank/DDBJ whole genome shotgun (WGS) entry which is preliminary data.</text>
</comment>
<evidence type="ECO:0000256" key="8">
    <source>
        <dbReference type="ARBA" id="ARBA00022723"/>
    </source>
</evidence>
<dbReference type="SMART" id="SM00917">
    <property type="entry name" value="LeuA_dimer"/>
    <property type="match status" value="1"/>
</dbReference>
<dbReference type="GO" id="GO:0003852">
    <property type="term" value="F:2-isopropylmalate synthase activity"/>
    <property type="evidence" value="ECO:0007669"/>
    <property type="project" value="UniProtKB-EC"/>
</dbReference>
<dbReference type="InterPro" id="IPR013709">
    <property type="entry name" value="2-isopropylmalate_synth_dimer"/>
</dbReference>
<dbReference type="Pfam" id="PF08502">
    <property type="entry name" value="LeuA_dimer"/>
    <property type="match status" value="1"/>
</dbReference>
<proteinExistence type="inferred from homology"/>
<dbReference type="Pfam" id="PF00682">
    <property type="entry name" value="HMGL-like"/>
    <property type="match status" value="1"/>
</dbReference>
<gene>
    <name evidence="10 12" type="primary">leuA</name>
    <name evidence="12" type="ORF">JJE72_06855</name>
</gene>
<feature type="binding site" evidence="10">
    <location>
        <position position="289"/>
    </location>
    <ligand>
        <name>Mg(2+)</name>
        <dbReference type="ChEBI" id="CHEBI:18420"/>
    </ligand>
</feature>
<dbReference type="InterPro" id="IPR002034">
    <property type="entry name" value="AIPM/Hcit_synth_CS"/>
</dbReference>
<dbReference type="SUPFAM" id="SSF110921">
    <property type="entry name" value="2-isopropylmalate synthase LeuA, allosteric (dimerisation) domain"/>
    <property type="match status" value="1"/>
</dbReference>
<evidence type="ECO:0000256" key="6">
    <source>
        <dbReference type="ARBA" id="ARBA00022605"/>
    </source>
</evidence>
<feature type="binding site" evidence="10">
    <location>
        <position position="255"/>
    </location>
    <ligand>
        <name>Mg(2+)</name>
        <dbReference type="ChEBI" id="CHEBI:18420"/>
    </ligand>
</feature>
<keyword evidence="12" id="KW-0012">Acyltransferase</keyword>
<dbReference type="InterPro" id="IPR005668">
    <property type="entry name" value="IPM_Synthase"/>
</dbReference>
<feature type="binding site" evidence="10">
    <location>
        <position position="49"/>
    </location>
    <ligand>
        <name>Mg(2+)</name>
        <dbReference type="ChEBI" id="CHEBI:18420"/>
    </ligand>
</feature>
<dbReference type="InterPro" id="IPR036230">
    <property type="entry name" value="LeuA_allosteric_dom_sf"/>
</dbReference>
<feature type="domain" description="Pyruvate carboxyltransferase" evidence="11">
    <location>
        <begin position="40"/>
        <end position="314"/>
    </location>
</feature>
<evidence type="ECO:0000259" key="11">
    <source>
        <dbReference type="PROSITE" id="PS50991"/>
    </source>
</evidence>
<evidence type="ECO:0000313" key="12">
    <source>
        <dbReference type="EMBL" id="MBL0705228.1"/>
    </source>
</evidence>
<dbReference type="CDD" id="cd07942">
    <property type="entry name" value="DRE_TIM_LeuA"/>
    <property type="match status" value="1"/>
</dbReference>
<comment type="cofactor">
    <cofactor evidence="10">
        <name>Mg(2+)</name>
        <dbReference type="ChEBI" id="CHEBI:18420"/>
    </cofactor>
</comment>
<dbReference type="PANTHER" id="PTHR46911:SF1">
    <property type="entry name" value="2-ISOPROPYLMALATE SYNTHASE"/>
    <property type="match status" value="1"/>
</dbReference>
<feature type="region of interest" description="Regulatory domain" evidence="10">
    <location>
        <begin position="456"/>
        <end position="581"/>
    </location>
</feature>
<keyword evidence="10" id="KW-0963">Cytoplasm</keyword>
<comment type="catalytic activity">
    <reaction evidence="1 10">
        <text>3-methyl-2-oxobutanoate + acetyl-CoA + H2O = (2S)-2-isopropylmalate + CoA + H(+)</text>
        <dbReference type="Rhea" id="RHEA:21524"/>
        <dbReference type="ChEBI" id="CHEBI:1178"/>
        <dbReference type="ChEBI" id="CHEBI:11851"/>
        <dbReference type="ChEBI" id="CHEBI:15377"/>
        <dbReference type="ChEBI" id="CHEBI:15378"/>
        <dbReference type="ChEBI" id="CHEBI:57287"/>
        <dbReference type="ChEBI" id="CHEBI:57288"/>
        <dbReference type="EC" id="2.3.3.13"/>
    </reaction>
</comment>
<sequence>MRNAQKPSGMPVHRYIPFHEQITVELPDRTWPDKRIEKAPRWCAVDLRDGNQALIDPMSPARKLKMFKLLVEMGYKEIEVGFPSASQTDFDFVRQLIDGNHIPDDVTIQVLTQAREHLIERTYEALAGSKQAIVHLYNSTSVLQRRVVFNSDEDGILDIAVQGALLCKKYQEMIPDTHITYEYSPESFTGTELEYAARVCNAVAEVFEASADNQVIVNLPATVEMATPNVYADSIEWMSRNLHPREGIILSLHPHNDRGTGVAAAELGYMAGADRIEGCLFGNGERTGNVDLVTLGLNMFVQGIDPMIDFSNIDEIRRTVEYCNQLPVGERVPYGGDLVFTAFSGSHQDAIKKGFEALERDAKAAGKEVDDFTWQVPYLPVDPKDLGRSYEAVIRVNSQSGKGGVAYLLKNEHSLDLPRRAQIEFSGVVQRHTDTAGGEVSAAELWSIFSDEYLPSGDDGKAWGRYALGRVTSDTAEDGSMTLTAALKVDGEVVERIGTGNGPIAAFLDILAGEGVDVRVLDYSEHALSEGGNARAAAYVECAVGDRVLWGVGIDPNTSMSALKAVISAVNRALRDAEVTA</sequence>
<keyword evidence="9 10" id="KW-0100">Branched-chain amino acid biosynthesis</keyword>
<dbReference type="RefSeq" id="WP_189691991.1">
    <property type="nucleotide sequence ID" value="NZ_BNCM01000001.1"/>
</dbReference>
<evidence type="ECO:0000256" key="5">
    <source>
        <dbReference type="ARBA" id="ARBA00022430"/>
    </source>
</evidence>
<evidence type="ECO:0000256" key="9">
    <source>
        <dbReference type="ARBA" id="ARBA00023304"/>
    </source>
</evidence>
<comment type="subunit">
    <text evidence="10">Homodimer.</text>
</comment>
<dbReference type="PANTHER" id="PTHR46911">
    <property type="match status" value="1"/>
</dbReference>
<dbReference type="InterPro" id="IPR000891">
    <property type="entry name" value="PYR_CT"/>
</dbReference>
<dbReference type="InterPro" id="IPR054692">
    <property type="entry name" value="LeuA-like_post-cat"/>
</dbReference>
<dbReference type="PROSITE" id="PS50991">
    <property type="entry name" value="PYR_CT"/>
    <property type="match status" value="1"/>
</dbReference>
<dbReference type="Pfam" id="PF22615">
    <property type="entry name" value="IPMS_D2"/>
    <property type="match status" value="1"/>
</dbReference>
<evidence type="ECO:0000256" key="2">
    <source>
        <dbReference type="ARBA" id="ARBA00004689"/>
    </source>
</evidence>
<feature type="binding site" evidence="10">
    <location>
        <position position="253"/>
    </location>
    <ligand>
        <name>Mg(2+)</name>
        <dbReference type="ChEBI" id="CHEBI:18420"/>
    </ligand>
</feature>
<reference evidence="12 13" key="1">
    <citation type="submission" date="2021-01" db="EMBL/GenBank/DDBJ databases">
        <title>Genome public.</title>
        <authorList>
            <person name="Liu C."/>
            <person name="Sun Q."/>
        </authorList>
    </citation>
    <scope>NUCLEOTIDE SEQUENCE [LARGE SCALE GENOMIC DNA]</scope>
    <source>
        <strain evidence="12 13">JC656</strain>
    </source>
</reference>
<comment type="function">
    <text evidence="10">Catalyzes the condensation of the acetyl group of acetyl-CoA with 3-methyl-2-oxobutanoate (2-ketoisovalerate) to form 3-carboxy-3-hydroxy-4-methylpentanoate (2-isopropylmalate).</text>
</comment>
<name>A0ABS1K190_9MICC</name>
<organism evidence="12 13">
    <name type="scientific">Sinomonas cellulolyticus</name>
    <dbReference type="NCBI Taxonomy" id="2801916"/>
    <lineage>
        <taxon>Bacteria</taxon>
        <taxon>Bacillati</taxon>
        <taxon>Actinomycetota</taxon>
        <taxon>Actinomycetes</taxon>
        <taxon>Micrococcales</taxon>
        <taxon>Micrococcaceae</taxon>
        <taxon>Sinomonas</taxon>
    </lineage>
</organism>
<dbReference type="EC" id="2.3.3.13" evidence="4 10"/>
<evidence type="ECO:0000256" key="7">
    <source>
        <dbReference type="ARBA" id="ARBA00022679"/>
    </source>
</evidence>
<comment type="subcellular location">
    <subcellularLocation>
        <location evidence="10">Cytoplasm</location>
    </subcellularLocation>
</comment>
<keyword evidence="5 10" id="KW-0432">Leucine biosynthesis</keyword>
<dbReference type="PROSITE" id="PS00816">
    <property type="entry name" value="AIPM_HOMOCIT_SYNTH_2"/>
    <property type="match status" value="1"/>
</dbReference>
<keyword evidence="8 10" id="KW-0479">Metal-binding</keyword>
<evidence type="ECO:0000256" key="10">
    <source>
        <dbReference type="HAMAP-Rule" id="MF_00572"/>
    </source>
</evidence>
<evidence type="ECO:0000256" key="3">
    <source>
        <dbReference type="ARBA" id="ARBA00009767"/>
    </source>
</evidence>
<dbReference type="InterPro" id="IPR013785">
    <property type="entry name" value="Aldolase_TIM"/>
</dbReference>
<keyword evidence="10" id="KW-0460">Magnesium</keyword>
<dbReference type="HAMAP" id="MF_00572">
    <property type="entry name" value="LeuA_type2"/>
    <property type="match status" value="1"/>
</dbReference>
<evidence type="ECO:0000256" key="4">
    <source>
        <dbReference type="ARBA" id="ARBA00012973"/>
    </source>
</evidence>
<dbReference type="PROSITE" id="PS00815">
    <property type="entry name" value="AIPM_HOMOCIT_SYNTH_1"/>
    <property type="match status" value="1"/>
</dbReference>
<dbReference type="Proteomes" id="UP000639051">
    <property type="component" value="Unassembled WGS sequence"/>
</dbReference>
<dbReference type="SUPFAM" id="SSF89000">
    <property type="entry name" value="post-HMGL domain-like"/>
    <property type="match status" value="1"/>
</dbReference>
<keyword evidence="7 10" id="KW-0808">Transferase</keyword>
<accession>A0ABS1K190</accession>
<evidence type="ECO:0000256" key="1">
    <source>
        <dbReference type="ARBA" id="ARBA00000064"/>
    </source>
</evidence>
<dbReference type="Gene3D" id="3.30.160.270">
    <property type="match status" value="1"/>
</dbReference>